<dbReference type="PANTHER" id="PTHR33110">
    <property type="entry name" value="F-BOX/KELCH-REPEAT PROTEIN-RELATED"/>
    <property type="match status" value="1"/>
</dbReference>
<reference evidence="2" key="2">
    <citation type="submission" date="2018-05" db="EMBL/GenBank/DDBJ databases">
        <title>OpunRS2 (Oryza punctata Reference Sequence Version 2).</title>
        <authorList>
            <person name="Zhang J."/>
            <person name="Kudrna D."/>
            <person name="Lee S."/>
            <person name="Talag J."/>
            <person name="Welchert J."/>
            <person name="Wing R.A."/>
        </authorList>
    </citation>
    <scope>NUCLEOTIDE SEQUENCE [LARGE SCALE GENOMIC DNA]</scope>
</reference>
<dbReference type="Proteomes" id="UP000026962">
    <property type="component" value="Chromosome 5"/>
</dbReference>
<dbReference type="EnsemblPlants" id="OPUNC05G18340.1">
    <property type="protein sequence ID" value="OPUNC05G18340.1"/>
    <property type="gene ID" value="OPUNC05G18340"/>
</dbReference>
<dbReference type="InterPro" id="IPR005174">
    <property type="entry name" value="KIB1-4_b-propeller"/>
</dbReference>
<dbReference type="Gene3D" id="1.20.1280.50">
    <property type="match status" value="2"/>
</dbReference>
<name>A0A0E0L3Y5_ORYPU</name>
<reference evidence="2" key="1">
    <citation type="submission" date="2015-04" db="UniProtKB">
        <authorList>
            <consortium name="EnsemblPlants"/>
        </authorList>
    </citation>
    <scope>IDENTIFICATION</scope>
</reference>
<dbReference type="eggNOG" id="KOG0594">
    <property type="taxonomic scope" value="Eukaryota"/>
</dbReference>
<sequence>MDAPWPELDADVLGLIHSRLPCLVDRRRMARVCRNWRVAVKPEQPRRGTRPLPSILVPRADGPSFACSLAGCATHAFRPQLPGDARYFGSYDGGWVFVALSNTMKYALLSLRADKRFPIPEPDIDKLTDMVAATLSSPPDDEHCLAAAINLSSLMDDPRVHVFWRMEHQVAEEVTPAEFVTTSILEDVIHHKKAFHFLTREENLHVFPVAGFLEYDDGNLKIPPLEVRRFSRGGRDYGGGFVVRYLVESGENLLMVVRLVPHPPLFPPTTWAFKVFEMVELPLGTRINNDGARYAWNELESLGGRMLFVARGCSRSYNAGDYPGDEFNEGVYFLDDGRLYDEAFLIRNPVSQYREYPCSDNGKWLPPPAAAEAVTGRVDKLLPEQGRSNYTQPSLHHDVIRLIHSRLPCLVDRRRMARVCHNWRLAAAEKQRKLPSILVPRADGPTFACVLAGCATHGFSHPLKDEARAARYFGAYDGGWVFVAFGHTVDYALLSLRNGDQLHVPDMDMAVVAATLSSPPDDERCLAAAINLSFLIDDLRTHAFWPMRCQAAPEKMAKAAKVISGHALEDVVHHNEAFHFLTREENLQVFPVAGFREDDEGNLEIPTMVVRRFSHGGRDYGRGNVVRYLVESRENLLMVVRLVSDPPQLPPRTSAFKVFEMVAPPLGTPINNDEAPYAWNELESLGGRMLFVARGCSRSYNAGDYPGDEFNEGVYFLDDGRLYDEELMLGEPDFREYPCRDTGKWLPAAEANPPNPRVVEFLPEQVPSSYSPPAWLLP</sequence>
<feature type="domain" description="F-box" evidence="1">
    <location>
        <begin position="395"/>
        <end position="436"/>
    </location>
</feature>
<evidence type="ECO:0000313" key="2">
    <source>
        <dbReference type="EnsemblPlants" id="OPUNC05G18340.1"/>
    </source>
</evidence>
<evidence type="ECO:0000313" key="3">
    <source>
        <dbReference type="Proteomes" id="UP000026962"/>
    </source>
</evidence>
<dbReference type="HOGENOM" id="CLU_019286_5_1_1"/>
<accession>A0A0E0L3Y5</accession>
<dbReference type="SMART" id="SM00256">
    <property type="entry name" value="FBOX"/>
    <property type="match status" value="2"/>
</dbReference>
<dbReference type="PANTHER" id="PTHR33110:SF71">
    <property type="entry name" value="F-BOX_KELCH-REPEAT PROTEIN"/>
    <property type="match status" value="1"/>
</dbReference>
<dbReference type="STRING" id="4537.A0A0E0L3Y5"/>
<evidence type="ECO:0000259" key="1">
    <source>
        <dbReference type="SMART" id="SM00256"/>
    </source>
</evidence>
<organism evidence="2">
    <name type="scientific">Oryza punctata</name>
    <name type="common">Red rice</name>
    <dbReference type="NCBI Taxonomy" id="4537"/>
    <lineage>
        <taxon>Eukaryota</taxon>
        <taxon>Viridiplantae</taxon>
        <taxon>Streptophyta</taxon>
        <taxon>Embryophyta</taxon>
        <taxon>Tracheophyta</taxon>
        <taxon>Spermatophyta</taxon>
        <taxon>Magnoliopsida</taxon>
        <taxon>Liliopsida</taxon>
        <taxon>Poales</taxon>
        <taxon>Poaceae</taxon>
        <taxon>BOP clade</taxon>
        <taxon>Oryzoideae</taxon>
        <taxon>Oryzeae</taxon>
        <taxon>Oryzinae</taxon>
        <taxon>Oryza</taxon>
    </lineage>
</organism>
<dbReference type="AlphaFoldDB" id="A0A0E0L3Y5"/>
<keyword evidence="3" id="KW-1185">Reference proteome</keyword>
<protein>
    <recommendedName>
        <fullName evidence="1">F-box domain-containing protein</fullName>
    </recommendedName>
</protein>
<dbReference type="InterPro" id="IPR001810">
    <property type="entry name" value="F-box_dom"/>
</dbReference>
<dbReference type="OMA" id="FIQEHRI"/>
<feature type="domain" description="F-box" evidence="1">
    <location>
        <begin position="8"/>
        <end position="49"/>
    </location>
</feature>
<dbReference type="Pfam" id="PF03478">
    <property type="entry name" value="Beta-prop_KIB1-4"/>
    <property type="match status" value="2"/>
</dbReference>
<proteinExistence type="predicted"/>
<dbReference type="Gramene" id="OPUNC05G18340.1">
    <property type="protein sequence ID" value="OPUNC05G18340.1"/>
    <property type="gene ID" value="OPUNC05G18340"/>
</dbReference>